<dbReference type="Gene3D" id="2.160.20.10">
    <property type="entry name" value="Single-stranded right-handed beta-helix, Pectin lyase-like"/>
    <property type="match status" value="1"/>
</dbReference>
<dbReference type="EMBL" id="KB008055">
    <property type="protein sequence ID" value="ELR14370.1"/>
    <property type="molecule type" value="Genomic_DNA"/>
</dbReference>
<dbReference type="KEGG" id="acan:ACA1_344030"/>
<name>L8GMS0_ACACF</name>
<reference evidence="3 4" key="1">
    <citation type="journal article" date="2013" name="Genome Biol.">
        <title>Genome of Acanthamoeba castellanii highlights extensive lateral gene transfer and early evolution of tyrosine kinase signaling.</title>
        <authorList>
            <person name="Clarke M."/>
            <person name="Lohan A.J."/>
            <person name="Liu B."/>
            <person name="Lagkouvardos I."/>
            <person name="Roy S."/>
            <person name="Zafar N."/>
            <person name="Bertelli C."/>
            <person name="Schilde C."/>
            <person name="Kianianmomeni A."/>
            <person name="Burglin T.R."/>
            <person name="Frech C."/>
            <person name="Turcotte B."/>
            <person name="Kopec K.O."/>
            <person name="Synnott J.M."/>
            <person name="Choo C."/>
            <person name="Paponov I."/>
            <person name="Finkler A."/>
            <person name="Soon Heng Tan C."/>
            <person name="Hutchins A.P."/>
            <person name="Weinmeier T."/>
            <person name="Rattei T."/>
            <person name="Chu J.S."/>
            <person name="Gimenez G."/>
            <person name="Irimia M."/>
            <person name="Rigden D.J."/>
            <person name="Fitzpatrick D.A."/>
            <person name="Lorenzo-Morales J."/>
            <person name="Bateman A."/>
            <person name="Chiu C.H."/>
            <person name="Tang P."/>
            <person name="Hegemann P."/>
            <person name="Fromm H."/>
            <person name="Raoult D."/>
            <person name="Greub G."/>
            <person name="Miranda-Saavedra D."/>
            <person name="Chen N."/>
            <person name="Nash P."/>
            <person name="Ginger M.L."/>
            <person name="Horn M."/>
            <person name="Schaap P."/>
            <person name="Caler L."/>
            <person name="Loftus B."/>
        </authorList>
    </citation>
    <scope>NUCLEOTIDE SEQUENCE [LARGE SCALE GENOMIC DNA]</scope>
    <source>
        <strain evidence="3 4">Neff</strain>
    </source>
</reference>
<keyword evidence="4" id="KW-1185">Reference proteome</keyword>
<accession>L8GMS0</accession>
<keyword evidence="2" id="KW-0732">Signal</keyword>
<protein>
    <submittedName>
        <fullName evidence="3">Uncharacterized protein</fullName>
    </submittedName>
</protein>
<dbReference type="Gene3D" id="3.40.50.300">
    <property type="entry name" value="P-loop containing nucleotide triphosphate hydrolases"/>
    <property type="match status" value="1"/>
</dbReference>
<dbReference type="InterPro" id="IPR001806">
    <property type="entry name" value="Small_GTPase"/>
</dbReference>
<dbReference type="InterPro" id="IPR012334">
    <property type="entry name" value="Pectin_lyas_fold"/>
</dbReference>
<evidence type="ECO:0000313" key="3">
    <source>
        <dbReference type="EMBL" id="ELR14370.1"/>
    </source>
</evidence>
<evidence type="ECO:0000256" key="2">
    <source>
        <dbReference type="SAM" id="SignalP"/>
    </source>
</evidence>
<evidence type="ECO:0000313" key="4">
    <source>
        <dbReference type="Proteomes" id="UP000011083"/>
    </source>
</evidence>
<dbReference type="GO" id="GO:0003924">
    <property type="term" value="F:GTPase activity"/>
    <property type="evidence" value="ECO:0007669"/>
    <property type="project" value="InterPro"/>
</dbReference>
<dbReference type="RefSeq" id="XP_004336383.1">
    <property type="nucleotide sequence ID" value="XM_004336335.1"/>
</dbReference>
<evidence type="ECO:0000256" key="1">
    <source>
        <dbReference type="SAM" id="MobiDB-lite"/>
    </source>
</evidence>
<feature type="compositionally biased region" description="Basic and acidic residues" evidence="1">
    <location>
        <begin position="241"/>
        <end position="251"/>
    </location>
</feature>
<gene>
    <name evidence="3" type="ORF">ACA1_344030</name>
</gene>
<proteinExistence type="predicted"/>
<feature type="chain" id="PRO_5003989663" evidence="2">
    <location>
        <begin position="23"/>
        <end position="261"/>
    </location>
</feature>
<dbReference type="AlphaFoldDB" id="L8GMS0"/>
<dbReference type="InterPro" id="IPR027417">
    <property type="entry name" value="P-loop_NTPase"/>
</dbReference>
<organism evidence="3 4">
    <name type="scientific">Acanthamoeba castellanii (strain ATCC 30010 / Neff)</name>
    <dbReference type="NCBI Taxonomy" id="1257118"/>
    <lineage>
        <taxon>Eukaryota</taxon>
        <taxon>Amoebozoa</taxon>
        <taxon>Discosea</taxon>
        <taxon>Longamoebia</taxon>
        <taxon>Centramoebida</taxon>
        <taxon>Acanthamoebidae</taxon>
        <taxon>Acanthamoeba</taxon>
    </lineage>
</organism>
<dbReference type="VEuPathDB" id="AmoebaDB:ACA1_344030"/>
<dbReference type="GeneID" id="14914953"/>
<dbReference type="GO" id="GO:0005525">
    <property type="term" value="F:GTP binding"/>
    <property type="evidence" value="ECO:0007669"/>
    <property type="project" value="InterPro"/>
</dbReference>
<feature type="region of interest" description="Disordered" evidence="1">
    <location>
        <begin position="241"/>
        <end position="261"/>
    </location>
</feature>
<dbReference type="Proteomes" id="UP000011083">
    <property type="component" value="Unassembled WGS sequence"/>
</dbReference>
<sequence length="261" mass="27177">MHKFVGAVLALILCLAVGMSSGATYYLYPDNAGWSTTLSSLQAGDTAIFAAHVHPHGIVHNTIYNSGYVDLYLPALSGSQFVVANNAFLSANAFAVQTQTNTVWLKNAYVSGSAPAGVPSTGVFQVTTGAVTNAAANNLYPSATSALKNAGSAAYTAPATKDFNNTPRSNTTPTVGAYEYTITTNPGPAIGPGATWSSCAWGEGADLAESFGCKYLETSAKARIDLDACFFELVREIRKANPENSPHDKGSKGQGSRSGLF</sequence>
<feature type="signal peptide" evidence="2">
    <location>
        <begin position="1"/>
        <end position="22"/>
    </location>
</feature>
<dbReference type="Pfam" id="PF00071">
    <property type="entry name" value="Ras"/>
    <property type="match status" value="1"/>
</dbReference>